<comment type="caution">
    <text evidence="1">The sequence shown here is derived from an EMBL/GenBank/DDBJ whole genome shotgun (WGS) entry which is preliminary data.</text>
</comment>
<gene>
    <name evidence="1" type="ORF">BHU72_00905</name>
</gene>
<sequence length="166" mass="19461">MNPTLEDSEYVVDSKTFAMNLLLYWFRVQAVITNHNLRITMPTLLLLVVPYRRTHQKILVKDIQKVEMQAVFMVKRCMLGIIVGYFAFLMSSSSLILSVFLWCMSFILILNSRPVVVEVLGAKHDILRIEVCFYEKSHIRDFLKNMNQEEDNLISFHESFKTTHVL</sequence>
<evidence type="ECO:0000313" key="1">
    <source>
        <dbReference type="EMBL" id="OEH86855.1"/>
    </source>
</evidence>
<dbReference type="Proteomes" id="UP000095255">
    <property type="component" value="Unassembled WGS sequence"/>
</dbReference>
<keyword evidence="2" id="KW-1185">Reference proteome</keyword>
<dbReference type="AlphaFoldDB" id="A0A1E5L9M6"/>
<protein>
    <submittedName>
        <fullName evidence="1">Uncharacterized protein</fullName>
    </submittedName>
</protein>
<reference evidence="1 2" key="1">
    <citation type="submission" date="2016-09" db="EMBL/GenBank/DDBJ databases">
        <title>Desulfuribacillus arsenicus sp. nov., an obligately anaerobic, dissimilatory arsenic- and antimonate-reducing bacterium isolated from anoxic sediments.</title>
        <authorList>
            <person name="Abin C.A."/>
            <person name="Hollibaugh J.T."/>
        </authorList>
    </citation>
    <scope>NUCLEOTIDE SEQUENCE [LARGE SCALE GENOMIC DNA]</scope>
    <source>
        <strain evidence="1 2">MLFW-2</strain>
    </source>
</reference>
<proteinExistence type="predicted"/>
<organism evidence="1 2">
    <name type="scientific">Desulfuribacillus stibiiarsenatis</name>
    <dbReference type="NCBI Taxonomy" id="1390249"/>
    <lineage>
        <taxon>Bacteria</taxon>
        <taxon>Bacillati</taxon>
        <taxon>Bacillota</taxon>
        <taxon>Desulfuribacillia</taxon>
        <taxon>Desulfuribacillales</taxon>
        <taxon>Desulfuribacillaceae</taxon>
        <taxon>Desulfuribacillus</taxon>
    </lineage>
</organism>
<accession>A0A1E5L9M6</accession>
<dbReference type="RefSeq" id="WP_069700733.1">
    <property type="nucleotide sequence ID" value="NZ_MJAT01000001.1"/>
</dbReference>
<dbReference type="STRING" id="1390249.BHU72_00905"/>
<name>A0A1E5L9M6_9FIRM</name>
<dbReference type="EMBL" id="MJAT01000001">
    <property type="protein sequence ID" value="OEH86855.1"/>
    <property type="molecule type" value="Genomic_DNA"/>
</dbReference>
<evidence type="ECO:0000313" key="2">
    <source>
        <dbReference type="Proteomes" id="UP000095255"/>
    </source>
</evidence>